<protein>
    <recommendedName>
        <fullName evidence="5">Butirosin biosynthesis protein H, N-terminal</fullName>
    </recommendedName>
</protein>
<dbReference type="InterPro" id="IPR026935">
    <property type="entry name" value="BtrH_N"/>
</dbReference>
<evidence type="ECO:0000313" key="4">
    <source>
        <dbReference type="Proteomes" id="UP000198923"/>
    </source>
</evidence>
<dbReference type="Pfam" id="PF14399">
    <property type="entry name" value="BtrH_N"/>
    <property type="match status" value="1"/>
</dbReference>
<keyword evidence="4" id="KW-1185">Reference proteome</keyword>
<evidence type="ECO:0000259" key="2">
    <source>
        <dbReference type="Pfam" id="PF16169"/>
    </source>
</evidence>
<evidence type="ECO:0000259" key="1">
    <source>
        <dbReference type="Pfam" id="PF14399"/>
    </source>
</evidence>
<evidence type="ECO:0008006" key="5">
    <source>
        <dbReference type="Google" id="ProtNLM"/>
    </source>
</evidence>
<feature type="domain" description="Butirosin biosynthesis protein H N-terminal" evidence="1">
    <location>
        <begin position="14"/>
        <end position="143"/>
    </location>
</feature>
<accession>A0A1G8IJL0</accession>
<organism evidence="3 4">
    <name type="scientific">Sinosporangium album</name>
    <dbReference type="NCBI Taxonomy" id="504805"/>
    <lineage>
        <taxon>Bacteria</taxon>
        <taxon>Bacillati</taxon>
        <taxon>Actinomycetota</taxon>
        <taxon>Actinomycetes</taxon>
        <taxon>Streptosporangiales</taxon>
        <taxon>Streptosporangiaceae</taxon>
        <taxon>Sinosporangium</taxon>
    </lineage>
</organism>
<dbReference type="EMBL" id="FNCN01000037">
    <property type="protein sequence ID" value="SDI18720.1"/>
    <property type="molecule type" value="Genomic_DNA"/>
</dbReference>
<feature type="domain" description="DUF4872" evidence="2">
    <location>
        <begin position="156"/>
        <end position="319"/>
    </location>
</feature>
<sequence>MVIVSDIEPRGGLHCETSTLGVLLRHRGVDLSEPMLFGLGEGLGFIYWDAKNMDMPFLGGRIKPFHLTRQVVARLGGLELRVLETSSERKAWNNLTEALESGSPVGLQLDCYHLGYFTTRVHFAGHFVAAYGFSATHAHLVDTAQQGGAVTATLDSLRLARAERGPMAARNRSFTVTGSAARELREVLAEAIKRNAHAFLEPPITNLGHKGIAKAARQMRGWTDRDPAAIARTAAIMEYGGTGGALFRNMYRDFLGECAALVDDPAVHEGHHLYGEIAKLWTEAIAEIAAAAENPARLTRASDMLAELSRREHDAMRVLAQVAV</sequence>
<dbReference type="InterPro" id="IPR032369">
    <property type="entry name" value="DUF4872"/>
</dbReference>
<name>A0A1G8IJL0_9ACTN</name>
<dbReference type="Proteomes" id="UP000198923">
    <property type="component" value="Unassembled WGS sequence"/>
</dbReference>
<proteinExistence type="predicted"/>
<evidence type="ECO:0000313" key="3">
    <source>
        <dbReference type="EMBL" id="SDI18720.1"/>
    </source>
</evidence>
<dbReference type="STRING" id="504805.SAMN05421505_13742"/>
<dbReference type="Pfam" id="PF16169">
    <property type="entry name" value="DUF4872"/>
    <property type="match status" value="1"/>
</dbReference>
<reference evidence="3 4" key="1">
    <citation type="submission" date="2016-10" db="EMBL/GenBank/DDBJ databases">
        <authorList>
            <person name="de Groot N.N."/>
        </authorList>
    </citation>
    <scope>NUCLEOTIDE SEQUENCE [LARGE SCALE GENOMIC DNA]</scope>
    <source>
        <strain evidence="3 4">CPCC 201354</strain>
    </source>
</reference>
<gene>
    <name evidence="3" type="ORF">SAMN05421505_13742</name>
</gene>
<dbReference type="AlphaFoldDB" id="A0A1G8IJL0"/>